<dbReference type="InterPro" id="IPR015894">
    <property type="entry name" value="Guanylate-bd_N"/>
</dbReference>
<dbReference type="InterPro" id="IPR003191">
    <property type="entry name" value="Guanylate-bd/ATL_C"/>
</dbReference>
<evidence type="ECO:0000256" key="1">
    <source>
        <dbReference type="ARBA" id="ARBA00022741"/>
    </source>
</evidence>
<dbReference type="SUPFAM" id="SSF52540">
    <property type="entry name" value="P-loop containing nucleoside triphosphate hydrolases"/>
    <property type="match status" value="1"/>
</dbReference>
<reference evidence="7" key="1">
    <citation type="submission" date="2023-01" db="EMBL/GenBank/DDBJ databases">
        <title>Metagenome sequencing of chrysophaentin producing Chrysophaeum taylorii.</title>
        <authorList>
            <person name="Davison J."/>
            <person name="Bewley C."/>
        </authorList>
    </citation>
    <scope>NUCLEOTIDE SEQUENCE</scope>
    <source>
        <strain evidence="7">NIES-1699</strain>
    </source>
</reference>
<dbReference type="Gene3D" id="1.20.1000.10">
    <property type="entry name" value="Guanylate-binding protein, C-terminal domain"/>
    <property type="match status" value="1"/>
</dbReference>
<gene>
    <name evidence="7" type="ORF">CTAYLR_000747</name>
</gene>
<evidence type="ECO:0000256" key="4">
    <source>
        <dbReference type="PROSITE-ProRule" id="PRU01052"/>
    </source>
</evidence>
<dbReference type="InterPro" id="IPR030386">
    <property type="entry name" value="G_GB1_RHD3_dom"/>
</dbReference>
<evidence type="ECO:0000313" key="7">
    <source>
        <dbReference type="EMBL" id="KAJ8614420.1"/>
    </source>
</evidence>
<organism evidence="7 8">
    <name type="scientific">Chrysophaeum taylorii</name>
    <dbReference type="NCBI Taxonomy" id="2483200"/>
    <lineage>
        <taxon>Eukaryota</taxon>
        <taxon>Sar</taxon>
        <taxon>Stramenopiles</taxon>
        <taxon>Ochrophyta</taxon>
        <taxon>Pelagophyceae</taxon>
        <taxon>Pelagomonadales</taxon>
        <taxon>Pelagomonadaceae</taxon>
        <taxon>Chrysophaeum</taxon>
    </lineage>
</organism>
<feature type="compositionally biased region" description="Gly residues" evidence="5">
    <location>
        <begin position="174"/>
        <end position="188"/>
    </location>
</feature>
<feature type="region of interest" description="Disordered" evidence="5">
    <location>
        <begin position="709"/>
        <end position="733"/>
    </location>
</feature>
<feature type="region of interest" description="Disordered" evidence="5">
    <location>
        <begin position="380"/>
        <end position="401"/>
    </location>
</feature>
<feature type="domain" description="GB1/RHD3-type G" evidence="6">
    <location>
        <begin position="22"/>
        <end position="323"/>
    </location>
</feature>
<comment type="caution">
    <text evidence="7">The sequence shown here is derived from an EMBL/GenBank/DDBJ whole genome shotgun (WGS) entry which is preliminary data.</text>
</comment>
<dbReference type="PANTHER" id="PTHR10751">
    <property type="entry name" value="GUANYLATE BINDING PROTEIN"/>
    <property type="match status" value="1"/>
</dbReference>
<name>A0AAD7UQW6_9STRA</name>
<dbReference type="AlphaFoldDB" id="A0AAD7UQW6"/>
<keyword evidence="2" id="KW-0378">Hydrolase</keyword>
<proteinExistence type="inferred from homology"/>
<protein>
    <recommendedName>
        <fullName evidence="6">GB1/RHD3-type G domain-containing protein</fullName>
    </recommendedName>
</protein>
<dbReference type="GO" id="GO:0005525">
    <property type="term" value="F:GTP binding"/>
    <property type="evidence" value="ECO:0007669"/>
    <property type="project" value="UniProtKB-KW"/>
</dbReference>
<dbReference type="Pfam" id="PF02263">
    <property type="entry name" value="GBP"/>
    <property type="match status" value="2"/>
</dbReference>
<dbReference type="InterPro" id="IPR027417">
    <property type="entry name" value="P-loop_NTPase"/>
</dbReference>
<dbReference type="GO" id="GO:0003924">
    <property type="term" value="F:GTPase activity"/>
    <property type="evidence" value="ECO:0007669"/>
    <property type="project" value="InterPro"/>
</dbReference>
<evidence type="ECO:0000259" key="6">
    <source>
        <dbReference type="PROSITE" id="PS51715"/>
    </source>
</evidence>
<dbReference type="Pfam" id="PF02841">
    <property type="entry name" value="GBP_C"/>
    <property type="match status" value="1"/>
</dbReference>
<dbReference type="InterPro" id="IPR036543">
    <property type="entry name" value="Guanylate-bd_C_sf"/>
</dbReference>
<feature type="region of interest" description="Disordered" evidence="5">
    <location>
        <begin position="158"/>
        <end position="188"/>
    </location>
</feature>
<evidence type="ECO:0000256" key="2">
    <source>
        <dbReference type="ARBA" id="ARBA00022801"/>
    </source>
</evidence>
<feature type="compositionally biased region" description="Basic and acidic residues" evidence="5">
    <location>
        <begin position="386"/>
        <end position="397"/>
    </location>
</feature>
<keyword evidence="8" id="KW-1185">Reference proteome</keyword>
<dbReference type="Gene3D" id="3.40.50.300">
    <property type="entry name" value="P-loop containing nucleotide triphosphate hydrolases"/>
    <property type="match status" value="1"/>
</dbReference>
<dbReference type="Proteomes" id="UP001230188">
    <property type="component" value="Unassembled WGS sequence"/>
</dbReference>
<dbReference type="PROSITE" id="PS51715">
    <property type="entry name" value="G_GB1_RHD3"/>
    <property type="match status" value="1"/>
</dbReference>
<dbReference type="SUPFAM" id="SSF48340">
    <property type="entry name" value="Interferon-induced guanylate-binding protein 1 (GBP1), C-terminal domain"/>
    <property type="match status" value="1"/>
</dbReference>
<dbReference type="CDD" id="cd01851">
    <property type="entry name" value="GBP"/>
    <property type="match status" value="1"/>
</dbReference>
<evidence type="ECO:0000256" key="5">
    <source>
        <dbReference type="SAM" id="MobiDB-lite"/>
    </source>
</evidence>
<evidence type="ECO:0000256" key="3">
    <source>
        <dbReference type="ARBA" id="ARBA00023134"/>
    </source>
</evidence>
<keyword evidence="3" id="KW-0342">GTP-binding</keyword>
<keyword evidence="1" id="KW-0547">Nucleotide-binding</keyword>
<sequence length="870" mass="95317">MTNRANIWLLPKRRVEMLEEIEAPLAVVSIAGLWRTGKSYLLNHFSGAHEKADGGFQVGATVNACTKGLWLWGTPVKLEDGLTVLFVDTEGLGSTSRTQTEDSQIFSLALLLSSMFVWNSRGVIDGNALEDFALVVNLTKHIHVRSNAASKAVAKGEAPAPAASEKGKPRFVASGGGLSSSGGGGGGGHELEALAEHFPSFMWVVRDFTLRLEDGGRKINDRQYLENALKPQQSFTSEAASRNQIRTLLSSFFRERDCVTLVRPAEDEATLRNLKNVPLEQLRPEFQAGLKTLKSKLYAALRPKAVNGRALTGAMLGTLAQTYVEALNSGGVPTISTAWDRVLQSQAAEAVAKAIDAYDKRATTDALGAAADLAKKLLASKTTPRPSDDSGERRDDDGSVAWSVEEVTGLPIEQEALRSIHEAAALEAEGVFAKAVWGDADEDDASARSGRDESAAMLEKALRGRRKRLEELNDACSTAHCARLLDDLFDSVFVVAKTDDDDATRTKGGSYSDSAKERLARVGDDDVAAREKEYLSDLRERREWLDDFRVRYETFLDAYADRAKGPAKWDVFAELARDRILGAFLEWATELGVRHRAMAKLARSELASLDEKQQTVAGKVTASKSGSKRELEALERAANESDVNAKAAVEALEHRIETRKTELQRHSASTERLAGAYEFATDLLEKQAALQKELIDDLKHSLSTIRRAANATRSDDADEDGNGTRADDPSAMGSWDAADLGFEQEEMAEFAPLSMAELKERIAEDEKELELMHEHAALTIEHAKVKKMLLADKDHELQEYEYQWGVAKANVAASEGELMVVDEEVAVLRGTVVQMHRYLEGTSRTGKLPNDVYRALSREQRALLDSLLSA</sequence>
<evidence type="ECO:0000313" key="8">
    <source>
        <dbReference type="Proteomes" id="UP001230188"/>
    </source>
</evidence>
<accession>A0AAD7UQW6</accession>
<comment type="similarity">
    <text evidence="4">Belongs to the TRAFAC class dynamin-like GTPase superfamily. GB1/RHD3 GTPase family.</text>
</comment>
<dbReference type="EMBL" id="JAQMWT010000005">
    <property type="protein sequence ID" value="KAJ8614420.1"/>
    <property type="molecule type" value="Genomic_DNA"/>
</dbReference>